<dbReference type="PANTHER" id="PTHR43252:SF4">
    <property type="entry name" value="TRANSCRIPTIONAL REGULATORY PROTEIN"/>
    <property type="match status" value="1"/>
</dbReference>
<dbReference type="Proteomes" id="UP000326912">
    <property type="component" value="Unassembled WGS sequence"/>
</dbReference>
<dbReference type="Gene3D" id="6.10.140.190">
    <property type="match status" value="1"/>
</dbReference>
<evidence type="ECO:0000259" key="2">
    <source>
        <dbReference type="Pfam" id="PF10400"/>
    </source>
</evidence>
<dbReference type="Pfam" id="PF03551">
    <property type="entry name" value="PadR"/>
    <property type="match status" value="1"/>
</dbReference>
<dbReference type="AlphaFoldDB" id="A0A5J4KUZ2"/>
<accession>A0A5J4KUZ2</accession>
<dbReference type="PANTHER" id="PTHR43252">
    <property type="entry name" value="TRANSCRIPTIONAL REGULATOR YQJI"/>
    <property type="match status" value="1"/>
</dbReference>
<reference evidence="3 4" key="1">
    <citation type="submission" date="2019-10" db="EMBL/GenBank/DDBJ databases">
        <title>Dictyobacter vulcani sp. nov., within the class Ktedonobacteria, isolated from soil of volcanic Mt. Zao.</title>
        <authorList>
            <person name="Zheng Y."/>
            <person name="Wang C.M."/>
            <person name="Sakai Y."/>
            <person name="Abe K."/>
            <person name="Yokota A."/>
            <person name="Yabe S."/>
        </authorList>
    </citation>
    <scope>NUCLEOTIDE SEQUENCE [LARGE SCALE GENOMIC DNA]</scope>
    <source>
        <strain evidence="3 4">W12</strain>
    </source>
</reference>
<comment type="caution">
    <text evidence="3">The sequence shown here is derived from an EMBL/GenBank/DDBJ whole genome shotgun (WGS) entry which is preliminary data.</text>
</comment>
<gene>
    <name evidence="3" type="primary">padR</name>
    <name evidence="3" type="ORF">KDW_51740</name>
</gene>
<dbReference type="EMBL" id="BKZW01000003">
    <property type="protein sequence ID" value="GER91012.1"/>
    <property type="molecule type" value="Genomic_DNA"/>
</dbReference>
<dbReference type="Pfam" id="PF10400">
    <property type="entry name" value="Vir_act_alpha_C"/>
    <property type="match status" value="1"/>
</dbReference>
<evidence type="ECO:0000259" key="1">
    <source>
        <dbReference type="Pfam" id="PF03551"/>
    </source>
</evidence>
<dbReference type="InterPro" id="IPR005149">
    <property type="entry name" value="Tscrpt_reg_PadR_N"/>
</dbReference>
<dbReference type="InterPro" id="IPR036388">
    <property type="entry name" value="WH-like_DNA-bd_sf"/>
</dbReference>
<evidence type="ECO:0000313" key="3">
    <source>
        <dbReference type="EMBL" id="GER91012.1"/>
    </source>
</evidence>
<feature type="domain" description="Transcription regulator PadR C-terminal" evidence="2">
    <location>
        <begin position="95"/>
        <end position="182"/>
    </location>
</feature>
<feature type="domain" description="Transcription regulator PadR N-terminal" evidence="1">
    <location>
        <begin position="10"/>
        <end position="83"/>
    </location>
</feature>
<sequence length="195" mass="22588">MTVTTLDYVLLGLLAVKSYTGYDLGRVMRSPISFFWEARYSQIYPELSKLETQGLVTYQAVAQHELPDKKIYTITEAGRALLRTWAVEPIEPPVIRDELVIKAYSLWMADPESARDLFHYHEQYHFSKLQQYEEVQRRLEESPEDLNDPTSPVFAQYIILQRGLGFEREYAAWCQWVVARLEQAIQLSSSASADS</sequence>
<dbReference type="InterPro" id="IPR036390">
    <property type="entry name" value="WH_DNA-bd_sf"/>
</dbReference>
<organism evidence="3 4">
    <name type="scientific">Dictyobacter vulcani</name>
    <dbReference type="NCBI Taxonomy" id="2607529"/>
    <lineage>
        <taxon>Bacteria</taxon>
        <taxon>Bacillati</taxon>
        <taxon>Chloroflexota</taxon>
        <taxon>Ktedonobacteria</taxon>
        <taxon>Ktedonobacterales</taxon>
        <taxon>Dictyobacteraceae</taxon>
        <taxon>Dictyobacter</taxon>
    </lineage>
</organism>
<proteinExistence type="predicted"/>
<name>A0A5J4KUZ2_9CHLR</name>
<dbReference type="SUPFAM" id="SSF46785">
    <property type="entry name" value="Winged helix' DNA-binding domain"/>
    <property type="match status" value="1"/>
</dbReference>
<dbReference type="InterPro" id="IPR018309">
    <property type="entry name" value="Tscrpt_reg_PadR_C"/>
</dbReference>
<evidence type="ECO:0000313" key="4">
    <source>
        <dbReference type="Proteomes" id="UP000326912"/>
    </source>
</evidence>
<keyword evidence="4" id="KW-1185">Reference proteome</keyword>
<protein>
    <submittedName>
        <fullName evidence="3">Negative transcription regulator PadR</fullName>
    </submittedName>
</protein>
<dbReference type="Gene3D" id="1.10.10.10">
    <property type="entry name" value="Winged helix-like DNA-binding domain superfamily/Winged helix DNA-binding domain"/>
    <property type="match status" value="1"/>
</dbReference>